<evidence type="ECO:0000259" key="4">
    <source>
        <dbReference type="Pfam" id="PF04909"/>
    </source>
</evidence>
<dbReference type="InParanoid" id="A0A0C3D1K9"/>
<dbReference type="STRING" id="913774.A0A0C3D1K9"/>
<evidence type="ECO:0000313" key="6">
    <source>
        <dbReference type="Proteomes" id="UP000054321"/>
    </source>
</evidence>
<dbReference type="PANTHER" id="PTHR21240">
    <property type="entry name" value="2-AMINO-3-CARBOXYLMUCONATE-6-SEMIALDEHYDE DECARBOXYLASE"/>
    <property type="match status" value="1"/>
</dbReference>
<evidence type="ECO:0000256" key="2">
    <source>
        <dbReference type="ARBA" id="ARBA00023239"/>
    </source>
</evidence>
<feature type="domain" description="Amidohydrolase-related" evidence="4">
    <location>
        <begin position="43"/>
        <end position="319"/>
    </location>
</feature>
<dbReference type="EMBL" id="KN832886">
    <property type="protein sequence ID" value="KIM95792.1"/>
    <property type="molecule type" value="Genomic_DNA"/>
</dbReference>
<dbReference type="InterPro" id="IPR032466">
    <property type="entry name" value="Metal_Hydrolase"/>
</dbReference>
<name>A0A0C3D1K9_OIDMZ</name>
<dbReference type="GO" id="GO:0016787">
    <property type="term" value="F:hydrolase activity"/>
    <property type="evidence" value="ECO:0007669"/>
    <property type="project" value="InterPro"/>
</dbReference>
<dbReference type="GO" id="GO:0016831">
    <property type="term" value="F:carboxy-lyase activity"/>
    <property type="evidence" value="ECO:0007669"/>
    <property type="project" value="UniProtKB-KW"/>
</dbReference>
<sequence>MVPPLIALEEHFFSEAMLTGPTDKYSEQFKHTAGILQRLTDVGDIRLKHMDAGEIVLQVVSHAPGHMSHSQCVSANNQLVEAVKAHPDRFAGFAVLPVSEPENCAGEFTRCVQELGFVGALIDNHARDGGYFDGEEYFEMFKTAQDLDVPIYLHPTFPTDAMASMLYTGNFSKGASISMGSSGWGWHSDVAIHILRLFAAGLFERLPRLKIIIGHMGEMIPFMLARIDMLSPRWGVPGRTFTEIYQSNIYLTTSGYWSVDPLACILRNTKIDHILYSVDYPFGTNEDGLVFFKALEKSGLVTQEQLEMIAYKNAEKLLRVKARTT</sequence>
<dbReference type="GO" id="GO:0019748">
    <property type="term" value="P:secondary metabolic process"/>
    <property type="evidence" value="ECO:0007669"/>
    <property type="project" value="TreeGrafter"/>
</dbReference>
<comment type="similarity">
    <text evidence="3">Belongs to the metallo-dependent hydrolases superfamily.</text>
</comment>
<dbReference type="AlphaFoldDB" id="A0A0C3D1K9"/>
<dbReference type="HOGENOM" id="CLU_039329_5_1_1"/>
<dbReference type="SUPFAM" id="SSF51556">
    <property type="entry name" value="Metallo-dependent hydrolases"/>
    <property type="match status" value="1"/>
</dbReference>
<dbReference type="PANTHER" id="PTHR21240:SF30">
    <property type="entry name" value="AMIDOHYDROLASE-RELATED DOMAIN-CONTAINING PROTEIN-RELATED"/>
    <property type="match status" value="1"/>
</dbReference>
<keyword evidence="2 3" id="KW-0456">Lyase</keyword>
<proteinExistence type="inferred from homology"/>
<evidence type="ECO:0000256" key="3">
    <source>
        <dbReference type="RuleBase" id="RU366045"/>
    </source>
</evidence>
<dbReference type="Proteomes" id="UP000054321">
    <property type="component" value="Unassembled WGS sequence"/>
</dbReference>
<dbReference type="GO" id="GO:0005829">
    <property type="term" value="C:cytosol"/>
    <property type="evidence" value="ECO:0007669"/>
    <property type="project" value="TreeGrafter"/>
</dbReference>
<organism evidence="5 6">
    <name type="scientific">Oidiodendron maius (strain Zn)</name>
    <dbReference type="NCBI Taxonomy" id="913774"/>
    <lineage>
        <taxon>Eukaryota</taxon>
        <taxon>Fungi</taxon>
        <taxon>Dikarya</taxon>
        <taxon>Ascomycota</taxon>
        <taxon>Pezizomycotina</taxon>
        <taxon>Leotiomycetes</taxon>
        <taxon>Leotiomycetes incertae sedis</taxon>
        <taxon>Myxotrichaceae</taxon>
        <taxon>Oidiodendron</taxon>
    </lineage>
</organism>
<dbReference type="OrthoDB" id="432010at2759"/>
<evidence type="ECO:0000313" key="5">
    <source>
        <dbReference type="EMBL" id="KIM95792.1"/>
    </source>
</evidence>
<evidence type="ECO:0000256" key="1">
    <source>
        <dbReference type="ARBA" id="ARBA00022793"/>
    </source>
</evidence>
<dbReference type="Gene3D" id="3.20.20.140">
    <property type="entry name" value="Metal-dependent hydrolases"/>
    <property type="match status" value="1"/>
</dbReference>
<keyword evidence="6" id="KW-1185">Reference proteome</keyword>
<keyword evidence="1 3" id="KW-0210">Decarboxylase</keyword>
<dbReference type="InterPro" id="IPR032465">
    <property type="entry name" value="ACMSD"/>
</dbReference>
<reference evidence="5 6" key="1">
    <citation type="submission" date="2014-04" db="EMBL/GenBank/DDBJ databases">
        <authorList>
            <consortium name="DOE Joint Genome Institute"/>
            <person name="Kuo A."/>
            <person name="Martino E."/>
            <person name="Perotto S."/>
            <person name="Kohler A."/>
            <person name="Nagy L.G."/>
            <person name="Floudas D."/>
            <person name="Copeland A."/>
            <person name="Barry K.W."/>
            <person name="Cichocki N."/>
            <person name="Veneault-Fourrey C."/>
            <person name="LaButti K."/>
            <person name="Lindquist E.A."/>
            <person name="Lipzen A."/>
            <person name="Lundell T."/>
            <person name="Morin E."/>
            <person name="Murat C."/>
            <person name="Sun H."/>
            <person name="Tunlid A."/>
            <person name="Henrissat B."/>
            <person name="Grigoriev I.V."/>
            <person name="Hibbett D.S."/>
            <person name="Martin F."/>
            <person name="Nordberg H.P."/>
            <person name="Cantor M.N."/>
            <person name="Hua S.X."/>
        </authorList>
    </citation>
    <scope>NUCLEOTIDE SEQUENCE [LARGE SCALE GENOMIC DNA]</scope>
    <source>
        <strain evidence="5 6">Zn</strain>
    </source>
</reference>
<reference evidence="6" key="2">
    <citation type="submission" date="2015-01" db="EMBL/GenBank/DDBJ databases">
        <title>Evolutionary Origins and Diversification of the Mycorrhizal Mutualists.</title>
        <authorList>
            <consortium name="DOE Joint Genome Institute"/>
            <consortium name="Mycorrhizal Genomics Consortium"/>
            <person name="Kohler A."/>
            <person name="Kuo A."/>
            <person name="Nagy L.G."/>
            <person name="Floudas D."/>
            <person name="Copeland A."/>
            <person name="Barry K.W."/>
            <person name="Cichocki N."/>
            <person name="Veneault-Fourrey C."/>
            <person name="LaButti K."/>
            <person name="Lindquist E.A."/>
            <person name="Lipzen A."/>
            <person name="Lundell T."/>
            <person name="Morin E."/>
            <person name="Murat C."/>
            <person name="Riley R."/>
            <person name="Ohm R."/>
            <person name="Sun H."/>
            <person name="Tunlid A."/>
            <person name="Henrissat B."/>
            <person name="Grigoriev I.V."/>
            <person name="Hibbett D.S."/>
            <person name="Martin F."/>
        </authorList>
    </citation>
    <scope>NUCLEOTIDE SEQUENCE [LARGE SCALE GENOMIC DNA]</scope>
    <source>
        <strain evidence="6">Zn</strain>
    </source>
</reference>
<dbReference type="InterPro" id="IPR006680">
    <property type="entry name" value="Amidohydro-rel"/>
</dbReference>
<accession>A0A0C3D1K9</accession>
<gene>
    <name evidence="5" type="ORF">OIDMADRAFT_106330</name>
</gene>
<dbReference type="Pfam" id="PF04909">
    <property type="entry name" value="Amidohydro_2"/>
    <property type="match status" value="1"/>
</dbReference>
<protein>
    <recommendedName>
        <fullName evidence="4">Amidohydrolase-related domain-containing protein</fullName>
    </recommendedName>
</protein>